<dbReference type="GO" id="GO:0005524">
    <property type="term" value="F:ATP binding"/>
    <property type="evidence" value="ECO:0007669"/>
    <property type="project" value="UniProtKB-KW"/>
</dbReference>
<evidence type="ECO:0000256" key="4">
    <source>
        <dbReference type="ARBA" id="ARBA00022840"/>
    </source>
</evidence>
<name>A0A9W4CGG7_9CYAN</name>
<keyword evidence="5" id="KW-0175">Coiled coil</keyword>
<evidence type="ECO:0000256" key="5">
    <source>
        <dbReference type="SAM" id="Coils"/>
    </source>
</evidence>
<evidence type="ECO:0000256" key="3">
    <source>
        <dbReference type="ARBA" id="ARBA00022806"/>
    </source>
</evidence>
<proteinExistence type="predicted"/>
<gene>
    <name evidence="8" type="primary">rapA</name>
    <name evidence="8" type="ORF">NO713_01035</name>
</gene>
<keyword evidence="9" id="KW-1185">Reference proteome</keyword>
<feature type="domain" description="Helicase C-terminal" evidence="7">
    <location>
        <begin position="485"/>
        <end position="644"/>
    </location>
</feature>
<dbReference type="Gene3D" id="3.40.50.10810">
    <property type="entry name" value="Tandem AAA-ATPase domain"/>
    <property type="match status" value="1"/>
</dbReference>
<dbReference type="RefSeq" id="WP_254173168.1">
    <property type="nucleotide sequence ID" value="NZ_LR882967.1"/>
</dbReference>
<protein>
    <submittedName>
        <fullName evidence="8">RNA polymerase-associated protein RapA</fullName>
        <ecNumber evidence="8">3.6.4.-</ecNumber>
    </submittedName>
</protein>
<dbReference type="InterPro" id="IPR049730">
    <property type="entry name" value="SNF2/RAD54-like_C"/>
</dbReference>
<sequence>MTNLLTGTEVEARSLRWEVVSSTQLGQQTLYRLRCLEGELRGEEFDILYPFESIEPVIRDLRPDRAAPLSNWLVYHQAFLLEQALGTDALLAVQPGRLYLESYQLVPVLRAIRMSRVRLLLADGVGLGKTIQAGLIITELMARRVAHRILIVSPAGPLLEQWKLEMAERFGLRMDEINRARLEEIRRGTELGANPFDHISLGIASIDFLKQEKIIDLLERASYDMVVLDEAHHCMDLGAIEDREDSQRRRLAQVLARRCDSLLLLTATPHDGNDRSFASLCELLDPSLIDGRGSLRGDRYRRHVVRRLKSHIPGRFKTRIVRPISVTASPTLHPNFVALQQGLLELIAPELRRAFRNKRYNDVLAFIALLKRSVSTVAACKSTLTVVAERFQQLLTEGSETQESKRQRLKTLRDYYRKLERFGTVSFEEEQEQFALEAEELAQNLAELEREVRSGSRSVAKISNLVEALDNLVELAEAAVEQDPKLHQLIEEIQQIRSSEPNANVLIYTEYITSQRAAVKAIQATKMGEVLMLSGNDTDKVRLEITDRFRTETNLILVSTDTAAEGLNLQQRCHHLIHLELPFNPNRLEQRNGRIDRYGQELDPIVSYLFLRGTFEERILLRLIAKYEKQRAILTFVPNTLGLTTSTDATTAKLLKGLMDEDAKLFEDDTPLLVNLETADENEGTDPATRELLEEIDHSLKGFREAARTHTWLGDAGLNAESRLLTEAGEAKEKGDRTLSVNLLSFVRDAVYLDGGDFRETSQTDIFEVRLPSNWCYGLEELPGYDANTRYLRLTTNLDITRDAQNRPVGFLGRAHPLVRRALDRVRNLSFGNGDSYSQDPRASVVKADVPSPTLLFTFLGRVASGAGSEFERVLAVKVSGVRGQGSGKESLTPDTRNLTPDTCTEFYLQANQWLCLIDPKRAMNTTDIWQNYFQQGWETAKSSAHSTAEAGWQVAAKEFVRGYTLELEREQDAIAQWLQLRTQEITGEVVTAVQMNLFDTANSEEQTFQSEWMYLKNPVERLAAYATDVTQPAKLRSEADGVLRIYHQRWDMIQSRLALSNPEILPLGVLMLVPEVNYDA</sequence>
<keyword evidence="2 8" id="KW-0378">Hydrolase</keyword>
<feature type="coiled-coil region" evidence="5">
    <location>
        <begin position="431"/>
        <end position="482"/>
    </location>
</feature>
<dbReference type="KEGG" id="ppsu:NO713_01035"/>
<evidence type="ECO:0000256" key="2">
    <source>
        <dbReference type="ARBA" id="ARBA00022801"/>
    </source>
</evidence>
<evidence type="ECO:0000313" key="8">
    <source>
        <dbReference type="EMBL" id="CAD5926937.1"/>
    </source>
</evidence>
<dbReference type="PROSITE" id="PS51194">
    <property type="entry name" value="HELICASE_CTER"/>
    <property type="match status" value="1"/>
</dbReference>
<dbReference type="InterPro" id="IPR038718">
    <property type="entry name" value="SNF2-like_sf"/>
</dbReference>
<dbReference type="PANTHER" id="PTHR10799">
    <property type="entry name" value="SNF2/RAD54 HELICASE FAMILY"/>
    <property type="match status" value="1"/>
</dbReference>
<evidence type="ECO:0000313" key="9">
    <source>
        <dbReference type="Proteomes" id="UP001153719"/>
    </source>
</evidence>
<dbReference type="EMBL" id="LR882967">
    <property type="protein sequence ID" value="CAD5926937.1"/>
    <property type="molecule type" value="Genomic_DNA"/>
</dbReference>
<evidence type="ECO:0000259" key="6">
    <source>
        <dbReference type="PROSITE" id="PS51192"/>
    </source>
</evidence>
<dbReference type="Proteomes" id="UP001153719">
    <property type="component" value="Chromosome"/>
</dbReference>
<dbReference type="CDD" id="cd18011">
    <property type="entry name" value="DEXDc_RapA"/>
    <property type="match status" value="1"/>
</dbReference>
<keyword evidence="1" id="KW-0547">Nucleotide-binding</keyword>
<dbReference type="CDD" id="cd18793">
    <property type="entry name" value="SF2_C_SNF"/>
    <property type="match status" value="1"/>
</dbReference>
<dbReference type="SMART" id="SM00490">
    <property type="entry name" value="HELICc"/>
    <property type="match status" value="1"/>
</dbReference>
<accession>A0A9W4CGG7</accession>
<dbReference type="Gene3D" id="3.40.50.300">
    <property type="entry name" value="P-loop containing nucleotide triphosphate hydrolases"/>
    <property type="match status" value="1"/>
</dbReference>
<dbReference type="InterPro" id="IPR014001">
    <property type="entry name" value="Helicase_ATP-bd"/>
</dbReference>
<organism evidence="8 9">
    <name type="scientific">Planktothrix pseudagardhii</name>
    <dbReference type="NCBI Taxonomy" id="132604"/>
    <lineage>
        <taxon>Bacteria</taxon>
        <taxon>Bacillati</taxon>
        <taxon>Cyanobacteriota</taxon>
        <taxon>Cyanophyceae</taxon>
        <taxon>Oscillatoriophycideae</taxon>
        <taxon>Oscillatoriales</taxon>
        <taxon>Microcoleaceae</taxon>
        <taxon>Planktothrix</taxon>
    </lineage>
</organism>
<dbReference type="AlphaFoldDB" id="A0A9W4CGG7"/>
<dbReference type="SMART" id="SM00487">
    <property type="entry name" value="DEXDc"/>
    <property type="match status" value="1"/>
</dbReference>
<dbReference type="InterPro" id="IPR001650">
    <property type="entry name" value="Helicase_C-like"/>
</dbReference>
<dbReference type="InterPro" id="IPR000330">
    <property type="entry name" value="SNF2_N"/>
</dbReference>
<reference evidence="8" key="1">
    <citation type="submission" date="2020-09" db="EMBL/GenBank/DDBJ databases">
        <authorList>
            <person name="Blom J."/>
        </authorList>
    </citation>
    <scope>NUCLEOTIDE SEQUENCE</scope>
    <source>
        <strain evidence="8">No.713</strain>
    </source>
</reference>
<dbReference type="InterPro" id="IPR027417">
    <property type="entry name" value="P-loop_NTPase"/>
</dbReference>
<dbReference type="GO" id="GO:0016787">
    <property type="term" value="F:hydrolase activity"/>
    <property type="evidence" value="ECO:0007669"/>
    <property type="project" value="UniProtKB-KW"/>
</dbReference>
<dbReference type="GO" id="GO:0004386">
    <property type="term" value="F:helicase activity"/>
    <property type="evidence" value="ECO:0007669"/>
    <property type="project" value="UniProtKB-KW"/>
</dbReference>
<keyword evidence="4" id="KW-0067">ATP-binding</keyword>
<dbReference type="PROSITE" id="PS51192">
    <property type="entry name" value="HELICASE_ATP_BIND_1"/>
    <property type="match status" value="1"/>
</dbReference>
<keyword evidence="3" id="KW-0347">Helicase</keyword>
<feature type="domain" description="Helicase ATP-binding" evidence="6">
    <location>
        <begin position="110"/>
        <end position="287"/>
    </location>
</feature>
<dbReference type="EC" id="3.6.4.-" evidence="8"/>
<dbReference type="InterPro" id="IPR057342">
    <property type="entry name" value="DEXDc_RapA"/>
</dbReference>
<dbReference type="Pfam" id="PF00176">
    <property type="entry name" value="SNF2-rel_dom"/>
    <property type="match status" value="1"/>
</dbReference>
<evidence type="ECO:0000256" key="1">
    <source>
        <dbReference type="ARBA" id="ARBA00022741"/>
    </source>
</evidence>
<evidence type="ECO:0000259" key="7">
    <source>
        <dbReference type="PROSITE" id="PS51194"/>
    </source>
</evidence>
<dbReference type="SUPFAM" id="SSF52540">
    <property type="entry name" value="P-loop containing nucleoside triphosphate hydrolases"/>
    <property type="match status" value="2"/>
</dbReference>
<dbReference type="Pfam" id="PF00271">
    <property type="entry name" value="Helicase_C"/>
    <property type="match status" value="1"/>
</dbReference>